<accession>A0A7M3T5Y9</accession>
<keyword evidence="2" id="KW-1185">Reference proteome</keyword>
<dbReference type="AlphaFoldDB" id="A0A7M3T5Y9"/>
<dbReference type="Proteomes" id="UP000503336">
    <property type="component" value="Chromosome"/>
</dbReference>
<organism evidence="1 2">
    <name type="scientific">Pikeienuella piscinae</name>
    <dbReference type="NCBI Taxonomy" id="2748098"/>
    <lineage>
        <taxon>Bacteria</taxon>
        <taxon>Pseudomonadati</taxon>
        <taxon>Pseudomonadota</taxon>
        <taxon>Alphaproteobacteria</taxon>
        <taxon>Rhodobacterales</taxon>
        <taxon>Paracoccaceae</taxon>
        <taxon>Pikeienuella</taxon>
    </lineage>
</organism>
<gene>
    <name evidence="1" type="ORF">G5B40_19395</name>
</gene>
<dbReference type="EMBL" id="CP049056">
    <property type="protein sequence ID" value="QIE57420.1"/>
    <property type="molecule type" value="Genomic_DNA"/>
</dbReference>
<dbReference type="RefSeq" id="WP_165102312.1">
    <property type="nucleotide sequence ID" value="NZ_CP049056.1"/>
</dbReference>
<evidence type="ECO:0000313" key="1">
    <source>
        <dbReference type="EMBL" id="QIE57420.1"/>
    </source>
</evidence>
<dbReference type="KEGG" id="hdh:G5B40_19395"/>
<name>A0A7M3T5Y9_9RHOB</name>
<reference evidence="1 2" key="1">
    <citation type="submission" date="2020-02" db="EMBL/GenBank/DDBJ databases">
        <title>complete genome sequence of Rhodobacteraceae bacterium.</title>
        <authorList>
            <person name="Park J."/>
            <person name="Kim Y.-S."/>
            <person name="Kim K.-H."/>
        </authorList>
    </citation>
    <scope>NUCLEOTIDE SEQUENCE [LARGE SCALE GENOMIC DNA]</scope>
    <source>
        <strain evidence="1 2">RR4-56</strain>
    </source>
</reference>
<protein>
    <submittedName>
        <fullName evidence="1">Uncharacterized protein</fullName>
    </submittedName>
</protein>
<proteinExistence type="predicted"/>
<sequence length="213" mass="24491">MRADFEAPAESAHGWSELDAMQCLPQCQDGITPSGFKPLKEIGDVQDLADALGLNHHEISLVRPGNDPPDAIRTVGERIIGVEHRWLTNRQLRKGRDALRKGKPVHGVSFHEKLEPRDRGIVWNLSESQLRNEILESIARKERDLCRWPDEPVLSERWLVLVLEDSDHQRCWEEVENWAKRIETQATEFDAIYLLQGYDPTLGRHRAIQILGR</sequence>
<evidence type="ECO:0000313" key="2">
    <source>
        <dbReference type="Proteomes" id="UP000503336"/>
    </source>
</evidence>